<feature type="transmembrane region" description="Helical" evidence="1">
    <location>
        <begin position="12"/>
        <end position="34"/>
    </location>
</feature>
<dbReference type="EMBL" id="CAEZUS010000124">
    <property type="protein sequence ID" value="CAB4613281.1"/>
    <property type="molecule type" value="Genomic_DNA"/>
</dbReference>
<keyword evidence="1" id="KW-0472">Membrane</keyword>
<reference evidence="2" key="1">
    <citation type="submission" date="2020-05" db="EMBL/GenBank/DDBJ databases">
        <authorList>
            <person name="Chiriac C."/>
            <person name="Salcher M."/>
            <person name="Ghai R."/>
            <person name="Kavagutti S V."/>
        </authorList>
    </citation>
    <scope>NUCLEOTIDE SEQUENCE</scope>
</reference>
<keyword evidence="1" id="KW-0812">Transmembrane</keyword>
<sequence length="67" mass="7171">MSDQNLDRKVRTVVILVTIGTIAWLIAGIVALVTGAEGKIIWTCVFGAILGATGVRYSIRRAKRSGI</sequence>
<dbReference type="Pfam" id="PF10745">
    <property type="entry name" value="DUF2530"/>
    <property type="match status" value="1"/>
</dbReference>
<dbReference type="InterPro" id="IPR019681">
    <property type="entry name" value="DUF2530"/>
</dbReference>
<organism evidence="2">
    <name type="scientific">freshwater metagenome</name>
    <dbReference type="NCBI Taxonomy" id="449393"/>
    <lineage>
        <taxon>unclassified sequences</taxon>
        <taxon>metagenomes</taxon>
        <taxon>ecological metagenomes</taxon>
    </lineage>
</organism>
<protein>
    <submittedName>
        <fullName evidence="2">Unannotated protein</fullName>
    </submittedName>
</protein>
<feature type="transmembrane region" description="Helical" evidence="1">
    <location>
        <begin position="40"/>
        <end position="59"/>
    </location>
</feature>
<evidence type="ECO:0000313" key="2">
    <source>
        <dbReference type="EMBL" id="CAB4613281.1"/>
    </source>
</evidence>
<gene>
    <name evidence="2" type="ORF">UFOPK1852_00814</name>
</gene>
<evidence type="ECO:0000256" key="1">
    <source>
        <dbReference type="SAM" id="Phobius"/>
    </source>
</evidence>
<proteinExistence type="predicted"/>
<name>A0A6J6HHP3_9ZZZZ</name>
<accession>A0A6J6HHP3</accession>
<keyword evidence="1" id="KW-1133">Transmembrane helix</keyword>
<dbReference type="AlphaFoldDB" id="A0A6J6HHP3"/>